<gene>
    <name evidence="9" type="ORF">COV06_00070</name>
</gene>
<dbReference type="Proteomes" id="UP000230084">
    <property type="component" value="Unassembled WGS sequence"/>
</dbReference>
<keyword evidence="6 8" id="KW-1133">Transmembrane helix</keyword>
<evidence type="ECO:0000256" key="1">
    <source>
        <dbReference type="ARBA" id="ARBA00004429"/>
    </source>
</evidence>
<dbReference type="PANTHER" id="PTHR22950">
    <property type="entry name" value="AMINO ACID TRANSPORTER"/>
    <property type="match status" value="1"/>
</dbReference>
<sequence>MFHLSAVRKAQLSAGESLVGAMIGVGVFGLPFAFVKAGFFVGMTYLVVLGFVTMTLQMMMAEVSLQTPGHHQLAGYVKRYFGKKWGMLSAFVMIAMAWGAIVAYVLVGAEFLHALLSPIIGGDVVLYQAGFLIAGFLIALRGLKLVARTEIYLVGALLVALVVIIVRGLFSVEVANLMTLDGFDIFLPYGVVLFSLGGITIIPEIKGMLGRYKTSMRVVVPWSVILVVVLYGLFVTAVVGVTGEATTEASVVGLGEALGPWILILGSVFGFLAVTTSFLIQAISVQDLLEYDYKFTRLFAWFATLSVPAIVMLAGARDFIEVMSFTGGVFGGLIGIITVALYIRVRNRYCTEPNKCFAIPTWFCWLILLLFLLGAMIELVFSFTR</sequence>
<dbReference type="PANTHER" id="PTHR22950:SF461">
    <property type="entry name" value="AMINO ACID TRANSPORTER TRANSMEMBRANE DOMAIN-CONTAINING PROTEIN"/>
    <property type="match status" value="1"/>
</dbReference>
<dbReference type="GO" id="GO:0015179">
    <property type="term" value="F:L-amino acid transmembrane transporter activity"/>
    <property type="evidence" value="ECO:0007669"/>
    <property type="project" value="TreeGrafter"/>
</dbReference>
<evidence type="ECO:0000256" key="5">
    <source>
        <dbReference type="ARBA" id="ARBA00022692"/>
    </source>
</evidence>
<comment type="subcellular location">
    <subcellularLocation>
        <location evidence="1">Cell inner membrane</location>
        <topology evidence="1">Multi-pass membrane protein</topology>
    </subcellularLocation>
</comment>
<dbReference type="GO" id="GO:0005886">
    <property type="term" value="C:plasma membrane"/>
    <property type="evidence" value="ECO:0007669"/>
    <property type="project" value="UniProtKB-SubCell"/>
</dbReference>
<dbReference type="AlphaFoldDB" id="A0A2H0RMQ9"/>
<feature type="transmembrane region" description="Helical" evidence="8">
    <location>
        <begin position="295"/>
        <end position="316"/>
    </location>
</feature>
<feature type="transmembrane region" description="Helical" evidence="8">
    <location>
        <begin position="185"/>
        <end position="206"/>
    </location>
</feature>
<keyword evidence="4" id="KW-0997">Cell inner membrane</keyword>
<keyword evidence="2" id="KW-0813">Transport</keyword>
<feature type="transmembrane region" description="Helical" evidence="8">
    <location>
        <begin position="357"/>
        <end position="381"/>
    </location>
</feature>
<feature type="transmembrane region" description="Helical" evidence="8">
    <location>
        <begin position="322"/>
        <end position="345"/>
    </location>
</feature>
<evidence type="ECO:0000256" key="6">
    <source>
        <dbReference type="ARBA" id="ARBA00022989"/>
    </source>
</evidence>
<keyword evidence="3" id="KW-1003">Cell membrane</keyword>
<accession>A0A2H0RMQ9</accession>
<evidence type="ECO:0000256" key="8">
    <source>
        <dbReference type="SAM" id="Phobius"/>
    </source>
</evidence>
<feature type="transmembrane region" description="Helical" evidence="8">
    <location>
        <begin position="119"/>
        <end position="139"/>
    </location>
</feature>
<proteinExistence type="predicted"/>
<evidence type="ECO:0008006" key="11">
    <source>
        <dbReference type="Google" id="ProtNLM"/>
    </source>
</evidence>
<feature type="transmembrane region" description="Helical" evidence="8">
    <location>
        <begin position="12"/>
        <end position="34"/>
    </location>
</feature>
<feature type="transmembrane region" description="Helical" evidence="8">
    <location>
        <begin position="218"/>
        <end position="241"/>
    </location>
</feature>
<feature type="transmembrane region" description="Helical" evidence="8">
    <location>
        <begin position="85"/>
        <end position="107"/>
    </location>
</feature>
<keyword evidence="7 8" id="KW-0472">Membrane</keyword>
<dbReference type="Pfam" id="PF03222">
    <property type="entry name" value="Trp_Tyr_perm"/>
    <property type="match status" value="1"/>
</dbReference>
<feature type="transmembrane region" description="Helical" evidence="8">
    <location>
        <begin position="40"/>
        <end position="65"/>
    </location>
</feature>
<keyword evidence="5 8" id="KW-0812">Transmembrane</keyword>
<evidence type="ECO:0000256" key="4">
    <source>
        <dbReference type="ARBA" id="ARBA00022519"/>
    </source>
</evidence>
<evidence type="ECO:0000313" key="10">
    <source>
        <dbReference type="Proteomes" id="UP000230084"/>
    </source>
</evidence>
<feature type="transmembrane region" description="Helical" evidence="8">
    <location>
        <begin position="261"/>
        <end position="283"/>
    </location>
</feature>
<dbReference type="InterPro" id="IPR018227">
    <property type="entry name" value="Amino_acid_transport_2"/>
</dbReference>
<evidence type="ECO:0000256" key="2">
    <source>
        <dbReference type="ARBA" id="ARBA00022448"/>
    </source>
</evidence>
<protein>
    <recommendedName>
        <fullName evidence="11">Amino acid transporter transmembrane domain-containing protein</fullName>
    </recommendedName>
</protein>
<reference evidence="9 10" key="1">
    <citation type="submission" date="2017-09" db="EMBL/GenBank/DDBJ databases">
        <title>Depth-based differentiation of microbial function through sediment-hosted aquifers and enrichment of novel symbionts in the deep terrestrial subsurface.</title>
        <authorList>
            <person name="Probst A.J."/>
            <person name="Ladd B."/>
            <person name="Jarett J.K."/>
            <person name="Geller-Mcgrath D.E."/>
            <person name="Sieber C.M."/>
            <person name="Emerson J.B."/>
            <person name="Anantharaman K."/>
            <person name="Thomas B.C."/>
            <person name="Malmstrom R."/>
            <person name="Stieglmeier M."/>
            <person name="Klingl A."/>
            <person name="Woyke T."/>
            <person name="Ryan C.M."/>
            <person name="Banfield J.F."/>
        </authorList>
    </citation>
    <scope>NUCLEOTIDE SEQUENCE [LARGE SCALE GENOMIC DNA]</scope>
    <source>
        <strain evidence="9">CG10_big_fil_rev_8_21_14_0_10_50_16</strain>
    </source>
</reference>
<evidence type="ECO:0000256" key="3">
    <source>
        <dbReference type="ARBA" id="ARBA00022475"/>
    </source>
</evidence>
<comment type="caution">
    <text evidence="9">The sequence shown here is derived from an EMBL/GenBank/DDBJ whole genome shotgun (WGS) entry which is preliminary data.</text>
</comment>
<dbReference type="Gene3D" id="1.20.1740.10">
    <property type="entry name" value="Amino acid/polyamine transporter I"/>
    <property type="match status" value="1"/>
</dbReference>
<name>A0A2H0RMQ9_9BACT</name>
<organism evidence="9 10">
    <name type="scientific">Candidatus Uhrbacteria bacterium CG10_big_fil_rev_8_21_14_0_10_50_16</name>
    <dbReference type="NCBI Taxonomy" id="1975039"/>
    <lineage>
        <taxon>Bacteria</taxon>
        <taxon>Candidatus Uhriibacteriota</taxon>
    </lineage>
</organism>
<evidence type="ECO:0000256" key="7">
    <source>
        <dbReference type="ARBA" id="ARBA00023136"/>
    </source>
</evidence>
<dbReference type="EMBL" id="PCYM01000001">
    <property type="protein sequence ID" value="PIR47788.1"/>
    <property type="molecule type" value="Genomic_DNA"/>
</dbReference>
<evidence type="ECO:0000313" key="9">
    <source>
        <dbReference type="EMBL" id="PIR47788.1"/>
    </source>
</evidence>
<feature type="transmembrane region" description="Helical" evidence="8">
    <location>
        <begin position="151"/>
        <end position="170"/>
    </location>
</feature>